<protein>
    <submittedName>
        <fullName evidence="1">Uncharacterized protein</fullName>
    </submittedName>
</protein>
<proteinExistence type="predicted"/>
<dbReference type="EMBL" id="VSRR010026338">
    <property type="protein sequence ID" value="MPC67510.1"/>
    <property type="molecule type" value="Genomic_DNA"/>
</dbReference>
<evidence type="ECO:0000313" key="1">
    <source>
        <dbReference type="EMBL" id="MPC67510.1"/>
    </source>
</evidence>
<name>A0A5B7H5X4_PORTR</name>
<reference evidence="1 2" key="1">
    <citation type="submission" date="2019-05" db="EMBL/GenBank/DDBJ databases">
        <title>Another draft genome of Portunus trituberculatus and its Hox gene families provides insights of decapod evolution.</title>
        <authorList>
            <person name="Jeong J.-H."/>
            <person name="Song I."/>
            <person name="Kim S."/>
            <person name="Choi T."/>
            <person name="Kim D."/>
            <person name="Ryu S."/>
            <person name="Kim W."/>
        </authorList>
    </citation>
    <scope>NUCLEOTIDE SEQUENCE [LARGE SCALE GENOMIC DNA]</scope>
    <source>
        <tissue evidence="1">Muscle</tissue>
    </source>
</reference>
<dbReference type="Proteomes" id="UP000324222">
    <property type="component" value="Unassembled WGS sequence"/>
</dbReference>
<organism evidence="1 2">
    <name type="scientific">Portunus trituberculatus</name>
    <name type="common">Swimming crab</name>
    <name type="synonym">Neptunus trituberculatus</name>
    <dbReference type="NCBI Taxonomy" id="210409"/>
    <lineage>
        <taxon>Eukaryota</taxon>
        <taxon>Metazoa</taxon>
        <taxon>Ecdysozoa</taxon>
        <taxon>Arthropoda</taxon>
        <taxon>Crustacea</taxon>
        <taxon>Multicrustacea</taxon>
        <taxon>Malacostraca</taxon>
        <taxon>Eumalacostraca</taxon>
        <taxon>Eucarida</taxon>
        <taxon>Decapoda</taxon>
        <taxon>Pleocyemata</taxon>
        <taxon>Brachyura</taxon>
        <taxon>Eubrachyura</taxon>
        <taxon>Portunoidea</taxon>
        <taxon>Portunidae</taxon>
        <taxon>Portuninae</taxon>
        <taxon>Portunus</taxon>
    </lineage>
</organism>
<dbReference type="AlphaFoldDB" id="A0A5B7H5X4"/>
<gene>
    <name evidence="1" type="ORF">E2C01_061687</name>
</gene>
<comment type="caution">
    <text evidence="1">The sequence shown here is derived from an EMBL/GenBank/DDBJ whole genome shotgun (WGS) entry which is preliminary data.</text>
</comment>
<evidence type="ECO:0000313" key="2">
    <source>
        <dbReference type="Proteomes" id="UP000324222"/>
    </source>
</evidence>
<sequence length="58" mass="6316">MSRTIFPLFGMPFTLFRATLNDLIPAKGHGSRVGLLGHLATRSDLHVTSLRSHGSLLT</sequence>
<keyword evidence="2" id="KW-1185">Reference proteome</keyword>
<accession>A0A5B7H5X4</accession>